<dbReference type="KEGG" id="ddb:E7747_07820"/>
<dbReference type="AlphaFoldDB" id="A0A4P7W2L0"/>
<evidence type="ECO:0000313" key="2">
    <source>
        <dbReference type="Proteomes" id="UP000297149"/>
    </source>
</evidence>
<sequence length="113" mass="12766">MISKSVVVRSFDTVFQNYLPCSIIDGALDIPLKSTPIIEALSLNSWTKLKGKLRGTQKEYPLNMFYRIDSEEPVVLTFSSLNGETPYTMSEHLFSTMKDGDTVDITINIQELQ</sequence>
<dbReference type="EMBL" id="CP039396">
    <property type="protein sequence ID" value="QCD42189.1"/>
    <property type="molecule type" value="Genomic_DNA"/>
</dbReference>
<dbReference type="RefSeq" id="WP_136415214.1">
    <property type="nucleotide sequence ID" value="NZ_CP039396.1"/>
</dbReference>
<name>A0A4P7W2L0_9BACT</name>
<dbReference type="Proteomes" id="UP000297149">
    <property type="component" value="Chromosome"/>
</dbReference>
<keyword evidence="2" id="KW-1185">Reference proteome</keyword>
<gene>
    <name evidence="1" type="ORF">E7747_07820</name>
</gene>
<protein>
    <submittedName>
        <fullName evidence="1">Uncharacterized protein</fullName>
    </submittedName>
</protein>
<reference evidence="2" key="1">
    <citation type="submission" date="2019-02" db="EMBL/GenBank/DDBJ databases">
        <title>Isolation and identification of novel species under the genus Muribaculum.</title>
        <authorList>
            <person name="Miyake S."/>
            <person name="Ding Y."/>
            <person name="Low A."/>
            <person name="Soh M."/>
            <person name="Seedorf H."/>
        </authorList>
    </citation>
    <scope>NUCLEOTIDE SEQUENCE [LARGE SCALE GENOMIC DNA]</scope>
    <source>
        <strain evidence="2">H5</strain>
    </source>
</reference>
<organism evidence="1 2">
    <name type="scientific">Duncaniella dubosii</name>
    <dbReference type="NCBI Taxonomy" id="2518971"/>
    <lineage>
        <taxon>Bacteria</taxon>
        <taxon>Pseudomonadati</taxon>
        <taxon>Bacteroidota</taxon>
        <taxon>Bacteroidia</taxon>
        <taxon>Bacteroidales</taxon>
        <taxon>Muribaculaceae</taxon>
        <taxon>Duncaniella</taxon>
    </lineage>
</organism>
<proteinExistence type="predicted"/>
<evidence type="ECO:0000313" key="1">
    <source>
        <dbReference type="EMBL" id="QCD42189.1"/>
    </source>
</evidence>
<accession>A0A4P7W2L0</accession>